<sequence length="90" mass="10365">MKLVSQEEARKIAERCKFKSHCHVCLYLGQEESDTCCGFCVDYSTDRCKGIVCPDFKTECPMGLDKIHCYGCWFVRGGQCEHDRIMEEAK</sequence>
<comment type="caution">
    <text evidence="1">The sequence shown here is derived from an EMBL/GenBank/DDBJ whole genome shotgun (WGS) entry which is preliminary data.</text>
</comment>
<gene>
    <name evidence="1" type="ORF">LCGC14_0420290</name>
</gene>
<accession>A0A0F9SQZ6</accession>
<protein>
    <submittedName>
        <fullName evidence="1">Uncharacterized protein</fullName>
    </submittedName>
</protein>
<name>A0A0F9SQZ6_9ZZZZ</name>
<dbReference type="EMBL" id="LAZR01000383">
    <property type="protein sequence ID" value="KKN71450.1"/>
    <property type="molecule type" value="Genomic_DNA"/>
</dbReference>
<reference evidence="1" key="1">
    <citation type="journal article" date="2015" name="Nature">
        <title>Complex archaea that bridge the gap between prokaryotes and eukaryotes.</title>
        <authorList>
            <person name="Spang A."/>
            <person name="Saw J.H."/>
            <person name="Jorgensen S.L."/>
            <person name="Zaremba-Niedzwiedzka K."/>
            <person name="Martijn J."/>
            <person name="Lind A.E."/>
            <person name="van Eijk R."/>
            <person name="Schleper C."/>
            <person name="Guy L."/>
            <person name="Ettema T.J."/>
        </authorList>
    </citation>
    <scope>NUCLEOTIDE SEQUENCE</scope>
</reference>
<organism evidence="1">
    <name type="scientific">marine sediment metagenome</name>
    <dbReference type="NCBI Taxonomy" id="412755"/>
    <lineage>
        <taxon>unclassified sequences</taxon>
        <taxon>metagenomes</taxon>
        <taxon>ecological metagenomes</taxon>
    </lineage>
</organism>
<dbReference type="AlphaFoldDB" id="A0A0F9SQZ6"/>
<proteinExistence type="predicted"/>
<evidence type="ECO:0000313" key="1">
    <source>
        <dbReference type="EMBL" id="KKN71450.1"/>
    </source>
</evidence>